<name>A0A840CCU9_9RHOB</name>
<dbReference type="Gene3D" id="3.40.50.1000">
    <property type="entry name" value="HAD superfamily/HAD-like"/>
    <property type="match status" value="1"/>
</dbReference>
<dbReference type="PANTHER" id="PTHR43611:SF3">
    <property type="entry name" value="FLAVIN MONONUCLEOTIDE HYDROLASE 1, CHLOROPLATIC"/>
    <property type="match status" value="1"/>
</dbReference>
<dbReference type="InterPro" id="IPR006439">
    <property type="entry name" value="HAD-SF_hydro_IA"/>
</dbReference>
<dbReference type="InterPro" id="IPR036412">
    <property type="entry name" value="HAD-like_sf"/>
</dbReference>
<dbReference type="SFLD" id="SFLDS00003">
    <property type="entry name" value="Haloacid_Dehalogenase"/>
    <property type="match status" value="1"/>
</dbReference>
<sequence length="197" mass="21455">MNAVIFDIGNVLIRWRPEAALAPLFASPSDLEEALQRAGFSAWNREQDRGRSWEDGIAAAATPQDARLFRAYYEGLAAAHAETIPQTVALLEQLAERAVPLYALTNASVETARIVARTHGFMARFRDVCISGAEAVLKPDPEIYRRLLARNALDAGDCLFVDDSAANVAGAQAVGMKAHHYTGADGLRERLQHEGLL</sequence>
<organism evidence="1 2">
    <name type="scientific">Actibacterium naphthalenivorans</name>
    <dbReference type="NCBI Taxonomy" id="1614693"/>
    <lineage>
        <taxon>Bacteria</taxon>
        <taxon>Pseudomonadati</taxon>
        <taxon>Pseudomonadota</taxon>
        <taxon>Alphaproteobacteria</taxon>
        <taxon>Rhodobacterales</taxon>
        <taxon>Roseobacteraceae</taxon>
        <taxon>Actibacterium</taxon>
    </lineage>
</organism>
<evidence type="ECO:0000313" key="2">
    <source>
        <dbReference type="Proteomes" id="UP000585681"/>
    </source>
</evidence>
<dbReference type="SFLD" id="SFLDG01129">
    <property type="entry name" value="C1.5:_HAD__Beta-PGM__Phosphata"/>
    <property type="match status" value="1"/>
</dbReference>
<dbReference type="EMBL" id="JACIEQ010000004">
    <property type="protein sequence ID" value="MBB4023175.1"/>
    <property type="molecule type" value="Genomic_DNA"/>
</dbReference>
<dbReference type="GO" id="GO:0018784">
    <property type="term" value="F:(S)-2-haloacid dehalogenase activity"/>
    <property type="evidence" value="ECO:0007669"/>
    <property type="project" value="UniProtKB-EC"/>
</dbReference>
<dbReference type="InterPro" id="IPR023214">
    <property type="entry name" value="HAD_sf"/>
</dbReference>
<proteinExistence type="predicted"/>
<dbReference type="SUPFAM" id="SSF56784">
    <property type="entry name" value="HAD-like"/>
    <property type="match status" value="1"/>
</dbReference>
<dbReference type="CDD" id="cd02603">
    <property type="entry name" value="HAD_sEH-N_like"/>
    <property type="match status" value="1"/>
</dbReference>
<dbReference type="Pfam" id="PF00702">
    <property type="entry name" value="Hydrolase"/>
    <property type="match status" value="1"/>
</dbReference>
<reference evidence="1" key="1">
    <citation type="submission" date="2020-08" db="EMBL/GenBank/DDBJ databases">
        <title>Genomic Encyclopedia of Type Strains, Phase IV (KMG-IV): sequencing the most valuable type-strain genomes for metagenomic binning, comparative biology and taxonomic classification.</title>
        <authorList>
            <person name="Goeker M."/>
        </authorList>
    </citation>
    <scope>NUCLEOTIDE SEQUENCE [LARGE SCALE GENOMIC DNA]</scope>
    <source>
        <strain evidence="1">DSM 105040</strain>
    </source>
</reference>
<dbReference type="Proteomes" id="UP000585681">
    <property type="component" value="Unassembled WGS sequence"/>
</dbReference>
<comment type="caution">
    <text evidence="1">The sequence shown here is derived from an EMBL/GenBank/DDBJ whole genome shotgun (WGS) entry which is preliminary data.</text>
</comment>
<dbReference type="RefSeq" id="WP_054539212.1">
    <property type="nucleotide sequence ID" value="NZ_JACIEQ010000004.1"/>
</dbReference>
<gene>
    <name evidence="1" type="ORF">GGR17_002997</name>
</gene>
<keyword evidence="1" id="KW-0378">Hydrolase</keyword>
<dbReference type="AlphaFoldDB" id="A0A840CCU9"/>
<keyword evidence="2" id="KW-1185">Reference proteome</keyword>
<accession>A0A840CCU9</accession>
<evidence type="ECO:0000313" key="1">
    <source>
        <dbReference type="EMBL" id="MBB4023175.1"/>
    </source>
</evidence>
<dbReference type="EC" id="3.8.1.2" evidence="1"/>
<dbReference type="PANTHER" id="PTHR43611">
    <property type="entry name" value="ALPHA-D-GLUCOSE 1-PHOSPHATE PHOSPHATASE"/>
    <property type="match status" value="1"/>
</dbReference>
<protein>
    <submittedName>
        <fullName evidence="1">2-haloacid dehalogenase</fullName>
        <ecNumber evidence="1">3.8.1.2</ecNumber>
    </submittedName>
</protein>
<dbReference type="NCBIfam" id="TIGR01509">
    <property type="entry name" value="HAD-SF-IA-v3"/>
    <property type="match status" value="1"/>
</dbReference>